<name>A0A485LVZ7_9ZZZZ</name>
<dbReference type="Pfam" id="PF12836">
    <property type="entry name" value="HHH_3"/>
    <property type="match status" value="1"/>
</dbReference>
<dbReference type="Gene3D" id="1.10.3500.10">
    <property type="entry name" value="Tex N-terminal region-like"/>
    <property type="match status" value="1"/>
</dbReference>
<dbReference type="SMART" id="SM00732">
    <property type="entry name" value="YqgFc"/>
    <property type="match status" value="1"/>
</dbReference>
<evidence type="ECO:0000313" key="2">
    <source>
        <dbReference type="EMBL" id="VFU12532.1"/>
    </source>
</evidence>
<sequence>MSESRESHHLTIAHELRIRPQQVSAVAGLLAEGATVPFIARYRKELTGSLDEVAVAAIRDRLGELEALDSRREAIIRSLTEQGVLTEELSAAVNSARTLPELEDIYLPYRPKRRTRAMMAREKGLEPLADILFRQQTGTDPQAEAQAFVNPEKGVESVEEALAGARDIIAERIAEDAEVRAALRALFEKEAQLRSEVYTGAEEDAATYRDYFDWQEKAATAPSHRILAIFRGNREALLKVSVRPPQDRALAVLTGMVLQGQCPSAEQVLLAVEDSYKRLLMPSLENEMKAALKERADDEAIAVFAKNLRELLMAPPLGEKRVLAIDPGYRTGCKVVCLGAQGALLHHDVIYPTASSEKEVEEAGRTLKRLVERFDIEAIAIGNGTASRETERFVRGLKLEVPVIVVNESGASVYSASETARREFPDHDVTVRGAVSIGRRLMDPLAELVKIDPKSIGVGQYQHDVDQAKLKRKLDDVVESCVNAVGVDVNTASPELLTFVSGLGPVLAANIVAYRDKNGPFTTRTGLKKVPRLGAKAFELSAGFLRIRGGAHPLDASAVHPERYALVERMARDLGCSVEDLMRSRSLRERIDLRRYVDGSVGMPTLKDIMAELDKPGRDPRESFEEFSFAEGITSLDDLEPGMELPGIVTNVTNFGAFVDIGVHQDGLVHISQLADRFVKDPHQVVSVGRRVKVRVLEVDRVRKRISLSMKSPAARK</sequence>
<evidence type="ECO:0000259" key="1">
    <source>
        <dbReference type="PROSITE" id="PS50126"/>
    </source>
</evidence>
<dbReference type="SUPFAM" id="SSF158832">
    <property type="entry name" value="Tex N-terminal region-like"/>
    <property type="match status" value="1"/>
</dbReference>
<dbReference type="InterPro" id="IPR044146">
    <property type="entry name" value="S1_Tex"/>
</dbReference>
<gene>
    <name evidence="2" type="primary">yhgF</name>
    <name evidence="2" type="ORF">SCFA_140017</name>
</gene>
<dbReference type="FunFam" id="3.30.420.140:FF:000001">
    <property type="entry name" value="RNA-binding transcriptional accessory protein"/>
    <property type="match status" value="1"/>
</dbReference>
<dbReference type="Pfam" id="PF00575">
    <property type="entry name" value="S1"/>
    <property type="match status" value="1"/>
</dbReference>
<reference evidence="2" key="1">
    <citation type="submission" date="2019-03" db="EMBL/GenBank/DDBJ databases">
        <authorList>
            <person name="Hao L."/>
        </authorList>
    </citation>
    <scope>NUCLEOTIDE SEQUENCE</scope>
</reference>
<organism evidence="2">
    <name type="scientific">anaerobic digester metagenome</name>
    <dbReference type="NCBI Taxonomy" id="1263854"/>
    <lineage>
        <taxon>unclassified sequences</taxon>
        <taxon>metagenomes</taxon>
        <taxon>ecological metagenomes</taxon>
    </lineage>
</organism>
<dbReference type="AlphaFoldDB" id="A0A485LVZ7"/>
<dbReference type="Gene3D" id="1.10.150.310">
    <property type="entry name" value="Tex RuvX-like domain-like"/>
    <property type="match status" value="1"/>
</dbReference>
<dbReference type="InterPro" id="IPR012337">
    <property type="entry name" value="RNaseH-like_sf"/>
</dbReference>
<protein>
    <submittedName>
        <fullName evidence="2">Transcriptional accessory protein</fullName>
    </submittedName>
</protein>
<dbReference type="SUPFAM" id="SSF50249">
    <property type="entry name" value="Nucleic acid-binding proteins"/>
    <property type="match status" value="1"/>
</dbReference>
<dbReference type="InterPro" id="IPR032639">
    <property type="entry name" value="Tex_YqgF"/>
</dbReference>
<dbReference type="InterPro" id="IPR018974">
    <property type="entry name" value="Tex-like_N"/>
</dbReference>
<dbReference type="GO" id="GO:0003735">
    <property type="term" value="F:structural constituent of ribosome"/>
    <property type="evidence" value="ECO:0007669"/>
    <property type="project" value="TreeGrafter"/>
</dbReference>
<dbReference type="GO" id="GO:0005737">
    <property type="term" value="C:cytoplasm"/>
    <property type="evidence" value="ECO:0007669"/>
    <property type="project" value="UniProtKB-ARBA"/>
</dbReference>
<dbReference type="InterPro" id="IPR012340">
    <property type="entry name" value="NA-bd_OB-fold"/>
</dbReference>
<feature type="domain" description="S1 motif" evidence="1">
    <location>
        <begin position="642"/>
        <end position="711"/>
    </location>
</feature>
<dbReference type="InterPro" id="IPR023319">
    <property type="entry name" value="Tex-like_HTH_dom_sf"/>
</dbReference>
<dbReference type="InterPro" id="IPR006641">
    <property type="entry name" value="YqgF/RNaseH-like_dom"/>
</dbReference>
<dbReference type="SUPFAM" id="SSF47781">
    <property type="entry name" value="RuvA domain 2-like"/>
    <property type="match status" value="2"/>
</dbReference>
<dbReference type="GO" id="GO:0006412">
    <property type="term" value="P:translation"/>
    <property type="evidence" value="ECO:0007669"/>
    <property type="project" value="TreeGrafter"/>
</dbReference>
<dbReference type="Gene3D" id="3.30.420.140">
    <property type="entry name" value="YqgF/RNase H-like domain"/>
    <property type="match status" value="1"/>
</dbReference>
<dbReference type="InterPro" id="IPR010994">
    <property type="entry name" value="RuvA_2-like"/>
</dbReference>
<dbReference type="InterPro" id="IPR055179">
    <property type="entry name" value="Tex-like_central_region"/>
</dbReference>
<dbReference type="Gene3D" id="1.10.10.650">
    <property type="entry name" value="RuvA domain 2-like"/>
    <property type="match status" value="1"/>
</dbReference>
<proteinExistence type="predicted"/>
<dbReference type="Pfam" id="PF22706">
    <property type="entry name" value="Tex_central_region"/>
    <property type="match status" value="1"/>
</dbReference>
<dbReference type="InterPro" id="IPR037027">
    <property type="entry name" value="YqgF/RNaseH-like_dom_sf"/>
</dbReference>
<dbReference type="GO" id="GO:0006139">
    <property type="term" value="P:nucleobase-containing compound metabolic process"/>
    <property type="evidence" value="ECO:0007669"/>
    <property type="project" value="InterPro"/>
</dbReference>
<dbReference type="GO" id="GO:0003729">
    <property type="term" value="F:mRNA binding"/>
    <property type="evidence" value="ECO:0007669"/>
    <property type="project" value="TreeGrafter"/>
</dbReference>
<dbReference type="EMBL" id="CAADRM010000046">
    <property type="protein sequence ID" value="VFU12532.1"/>
    <property type="molecule type" value="Genomic_DNA"/>
</dbReference>
<accession>A0A485LVZ7</accession>
<dbReference type="Gene3D" id="2.40.50.140">
    <property type="entry name" value="Nucleic acid-binding proteins"/>
    <property type="match status" value="1"/>
</dbReference>
<dbReference type="SMART" id="SM00316">
    <property type="entry name" value="S1"/>
    <property type="match status" value="1"/>
</dbReference>
<dbReference type="PANTHER" id="PTHR10724:SF10">
    <property type="entry name" value="S1 RNA-BINDING DOMAIN-CONTAINING PROTEIN 1"/>
    <property type="match status" value="1"/>
</dbReference>
<dbReference type="InterPro" id="IPR003029">
    <property type="entry name" value="S1_domain"/>
</dbReference>
<dbReference type="Pfam" id="PF16921">
    <property type="entry name" value="Tex_YqgF"/>
    <property type="match status" value="1"/>
</dbReference>
<dbReference type="FunFam" id="1.10.10.650:FF:000001">
    <property type="entry name" value="S1 RNA-binding domain 1"/>
    <property type="match status" value="1"/>
</dbReference>
<dbReference type="Pfam" id="PF17674">
    <property type="entry name" value="HHH_9"/>
    <property type="match status" value="1"/>
</dbReference>
<dbReference type="CDD" id="cd05685">
    <property type="entry name" value="S1_Tex"/>
    <property type="match status" value="1"/>
</dbReference>
<dbReference type="InterPro" id="IPR041692">
    <property type="entry name" value="HHH_9"/>
</dbReference>
<dbReference type="Pfam" id="PF09371">
    <property type="entry name" value="Tex_N"/>
    <property type="match status" value="1"/>
</dbReference>
<dbReference type="SUPFAM" id="SSF53098">
    <property type="entry name" value="Ribonuclease H-like"/>
    <property type="match status" value="1"/>
</dbReference>
<dbReference type="FunFam" id="2.40.50.140:FF:000051">
    <property type="entry name" value="RNA-binding transcriptional accessory protein"/>
    <property type="match status" value="1"/>
</dbReference>
<dbReference type="InterPro" id="IPR050437">
    <property type="entry name" value="Ribos_protein_bS1-like"/>
</dbReference>
<dbReference type="PROSITE" id="PS50126">
    <property type="entry name" value="S1"/>
    <property type="match status" value="1"/>
</dbReference>
<dbReference type="PANTHER" id="PTHR10724">
    <property type="entry name" value="30S RIBOSOMAL PROTEIN S1"/>
    <property type="match status" value="1"/>
</dbReference>
<dbReference type="InterPro" id="IPR023323">
    <property type="entry name" value="Tex-like_dom_sf"/>
</dbReference>